<evidence type="ECO:0000256" key="6">
    <source>
        <dbReference type="RuleBase" id="RU000492"/>
    </source>
</evidence>
<dbReference type="PROSITE" id="PS00039">
    <property type="entry name" value="DEAD_ATP_HELICASE"/>
    <property type="match status" value="1"/>
</dbReference>
<dbReference type="EMBL" id="VMRY01000041">
    <property type="protein sequence ID" value="TVT54478.1"/>
    <property type="molecule type" value="Genomic_DNA"/>
</dbReference>
<evidence type="ECO:0000313" key="10">
    <source>
        <dbReference type="EMBL" id="TVT54478.1"/>
    </source>
</evidence>
<dbReference type="GO" id="GO:0005829">
    <property type="term" value="C:cytosol"/>
    <property type="evidence" value="ECO:0007669"/>
    <property type="project" value="TreeGrafter"/>
</dbReference>
<evidence type="ECO:0000259" key="9">
    <source>
        <dbReference type="PROSITE" id="PS51194"/>
    </source>
</evidence>
<dbReference type="Gene3D" id="3.40.50.300">
    <property type="entry name" value="P-loop containing nucleotide triphosphate hydrolases"/>
    <property type="match status" value="2"/>
</dbReference>
<dbReference type="Pfam" id="PF00270">
    <property type="entry name" value="DEAD"/>
    <property type="match status" value="1"/>
</dbReference>
<evidence type="ECO:0000313" key="11">
    <source>
        <dbReference type="Proteomes" id="UP000317355"/>
    </source>
</evidence>
<organism evidence="10 11">
    <name type="scientific">Sedimenticola thiotaurini</name>
    <dbReference type="NCBI Taxonomy" id="1543721"/>
    <lineage>
        <taxon>Bacteria</taxon>
        <taxon>Pseudomonadati</taxon>
        <taxon>Pseudomonadota</taxon>
        <taxon>Gammaproteobacteria</taxon>
        <taxon>Chromatiales</taxon>
        <taxon>Sedimenticolaceae</taxon>
        <taxon>Sedimenticola</taxon>
    </lineage>
</organism>
<dbReference type="SUPFAM" id="SSF52540">
    <property type="entry name" value="P-loop containing nucleoside triphosphate hydrolases"/>
    <property type="match status" value="1"/>
</dbReference>
<evidence type="ECO:0000256" key="1">
    <source>
        <dbReference type="ARBA" id="ARBA00022741"/>
    </source>
</evidence>
<dbReference type="CDD" id="cd00268">
    <property type="entry name" value="DEADc"/>
    <property type="match status" value="1"/>
</dbReference>
<dbReference type="PANTHER" id="PTHR47959">
    <property type="entry name" value="ATP-DEPENDENT RNA HELICASE RHLE-RELATED"/>
    <property type="match status" value="1"/>
</dbReference>
<feature type="compositionally biased region" description="Basic residues" evidence="7">
    <location>
        <begin position="360"/>
        <end position="377"/>
    </location>
</feature>
<keyword evidence="4 6" id="KW-0067">ATP-binding</keyword>
<reference evidence="10 11" key="1">
    <citation type="submission" date="2019-07" db="EMBL/GenBank/DDBJ databases">
        <title>The pathways for chlorine oxyanion respiration interact through the shared metabolite chlorate.</title>
        <authorList>
            <person name="Barnum T.P."/>
            <person name="Cheng Y."/>
            <person name="Hill K.A."/>
            <person name="Lucas L.N."/>
            <person name="Carlson H.K."/>
            <person name="Coates J.D."/>
        </authorList>
    </citation>
    <scope>NUCLEOTIDE SEQUENCE [LARGE SCALE GENOMIC DNA]</scope>
    <source>
        <strain evidence="10">BK-3</strain>
    </source>
</reference>
<gene>
    <name evidence="10" type="ORF">FHK82_09760</name>
</gene>
<dbReference type="InterPro" id="IPR011545">
    <property type="entry name" value="DEAD/DEAH_box_helicase_dom"/>
</dbReference>
<feature type="domain" description="Helicase C-terminal" evidence="9">
    <location>
        <begin position="214"/>
        <end position="363"/>
    </location>
</feature>
<sequence length="431" mass="48274">MKEATPIQEQAIPVILSGRDLMASAETGSGKTFAFLLPTLDLLLNKPAPESGTRVLIMVPTRELGHQILKQGEKLISDTRLQIGLITGGESFKYQRALFRKNPEILVATPGRLLEHLEQGTPDFRDLEVLILDEADRMLDMGFSEDVLKITEQCNKKRQTLLFSATLGHRGLRNITDSLLNEPETISLSTVRDRHSNITQQVIPADDKLHKQRLLTWLLSNETYDKALVFTNTKIQADALGPELRKQHLRVGVLHGDMTQDERNQIMGFLRQGTIKVLVATDVAARGLDIKGVDLVINFNMARSGKDYVHRIGRTGRAGEQGLAISLITHQEWNLMSGIERYLKHEFEKRSIKEVGGKYKGPKKIKGSGKSAGTKKSKAPEKEEKPKVKKPKQRLRDKKNIGKRRQPSAEGSHEAPREAGHKPLTRKPAKK</sequence>
<proteinExistence type="inferred from homology"/>
<dbReference type="Pfam" id="PF00271">
    <property type="entry name" value="Helicase_C"/>
    <property type="match status" value="1"/>
</dbReference>
<dbReference type="AlphaFoldDB" id="A0A558D0G4"/>
<comment type="caution">
    <text evidence="10">The sequence shown here is derived from an EMBL/GenBank/DDBJ whole genome shotgun (WGS) entry which is preliminary data.</text>
</comment>
<feature type="region of interest" description="Disordered" evidence="7">
    <location>
        <begin position="358"/>
        <end position="431"/>
    </location>
</feature>
<evidence type="ECO:0000256" key="2">
    <source>
        <dbReference type="ARBA" id="ARBA00022801"/>
    </source>
</evidence>
<keyword evidence="2 6" id="KW-0378">Hydrolase</keyword>
<dbReference type="CDD" id="cd18787">
    <property type="entry name" value="SF2_C_DEAD"/>
    <property type="match status" value="1"/>
</dbReference>
<dbReference type="GO" id="GO:0005524">
    <property type="term" value="F:ATP binding"/>
    <property type="evidence" value="ECO:0007669"/>
    <property type="project" value="UniProtKB-KW"/>
</dbReference>
<dbReference type="SMART" id="SM00490">
    <property type="entry name" value="HELICc"/>
    <property type="match status" value="1"/>
</dbReference>
<dbReference type="InterPro" id="IPR000629">
    <property type="entry name" value="RNA-helicase_DEAD-box_CS"/>
</dbReference>
<dbReference type="InterPro" id="IPR027417">
    <property type="entry name" value="P-loop_NTPase"/>
</dbReference>
<dbReference type="InterPro" id="IPR044742">
    <property type="entry name" value="DEAD/DEAH_RhlB"/>
</dbReference>
<evidence type="ECO:0000256" key="5">
    <source>
        <dbReference type="ARBA" id="ARBA00038437"/>
    </source>
</evidence>
<keyword evidence="1 6" id="KW-0547">Nucleotide-binding</keyword>
<dbReference type="STRING" id="1543721.AAY24_15500"/>
<comment type="similarity">
    <text evidence="5 6">Belongs to the DEAD box helicase family.</text>
</comment>
<keyword evidence="3 6" id="KW-0347">Helicase</keyword>
<dbReference type="PANTHER" id="PTHR47959:SF3">
    <property type="entry name" value="ATP-DEPENDENT RNA HELICASE SRMB"/>
    <property type="match status" value="1"/>
</dbReference>
<dbReference type="InterPro" id="IPR001650">
    <property type="entry name" value="Helicase_C-like"/>
</dbReference>
<dbReference type="SMART" id="SM00487">
    <property type="entry name" value="DEXDc"/>
    <property type="match status" value="1"/>
</dbReference>
<evidence type="ECO:0000256" key="3">
    <source>
        <dbReference type="ARBA" id="ARBA00022806"/>
    </source>
</evidence>
<feature type="compositionally biased region" description="Basic residues" evidence="7">
    <location>
        <begin position="387"/>
        <end position="406"/>
    </location>
</feature>
<dbReference type="GO" id="GO:0003676">
    <property type="term" value="F:nucleic acid binding"/>
    <property type="evidence" value="ECO:0007669"/>
    <property type="project" value="InterPro"/>
</dbReference>
<accession>A0A558D0G4</accession>
<evidence type="ECO:0000256" key="4">
    <source>
        <dbReference type="ARBA" id="ARBA00022840"/>
    </source>
</evidence>
<dbReference type="Proteomes" id="UP000317355">
    <property type="component" value="Unassembled WGS sequence"/>
</dbReference>
<protein>
    <submittedName>
        <fullName evidence="10">DEAD/DEAH box helicase</fullName>
    </submittedName>
</protein>
<dbReference type="PROSITE" id="PS51194">
    <property type="entry name" value="HELICASE_CTER"/>
    <property type="match status" value="1"/>
</dbReference>
<dbReference type="GO" id="GO:0016787">
    <property type="term" value="F:hydrolase activity"/>
    <property type="evidence" value="ECO:0007669"/>
    <property type="project" value="UniProtKB-KW"/>
</dbReference>
<dbReference type="PROSITE" id="PS51192">
    <property type="entry name" value="HELICASE_ATP_BIND_1"/>
    <property type="match status" value="1"/>
</dbReference>
<dbReference type="InterPro" id="IPR014001">
    <property type="entry name" value="Helicase_ATP-bd"/>
</dbReference>
<dbReference type="InterPro" id="IPR050079">
    <property type="entry name" value="DEAD_box_RNA_helicase"/>
</dbReference>
<feature type="domain" description="Helicase ATP-binding" evidence="8">
    <location>
        <begin position="12"/>
        <end position="185"/>
    </location>
</feature>
<evidence type="ECO:0000256" key="7">
    <source>
        <dbReference type="SAM" id="MobiDB-lite"/>
    </source>
</evidence>
<name>A0A558D0G4_9GAMM</name>
<dbReference type="GO" id="GO:0003724">
    <property type="term" value="F:RNA helicase activity"/>
    <property type="evidence" value="ECO:0007669"/>
    <property type="project" value="TreeGrafter"/>
</dbReference>
<feature type="compositionally biased region" description="Basic and acidic residues" evidence="7">
    <location>
        <begin position="411"/>
        <end position="421"/>
    </location>
</feature>
<evidence type="ECO:0000259" key="8">
    <source>
        <dbReference type="PROSITE" id="PS51192"/>
    </source>
</evidence>